<evidence type="ECO:0000313" key="1">
    <source>
        <dbReference type="EMBL" id="GGG02140.1"/>
    </source>
</evidence>
<gene>
    <name evidence="1" type="ORF">GCM10011323_03670</name>
</gene>
<proteinExistence type="predicted"/>
<evidence type="ECO:0000313" key="2">
    <source>
        <dbReference type="Proteomes" id="UP000634043"/>
    </source>
</evidence>
<accession>A0ABQ1VYB1</accession>
<name>A0ABQ1VYB1_9BACT</name>
<protein>
    <submittedName>
        <fullName evidence="1">Uncharacterized protein</fullName>
    </submittedName>
</protein>
<dbReference type="Proteomes" id="UP000634043">
    <property type="component" value="Unassembled WGS sequence"/>
</dbReference>
<dbReference type="EMBL" id="BMFP01000001">
    <property type="protein sequence ID" value="GGG02140.1"/>
    <property type="molecule type" value="Genomic_DNA"/>
</dbReference>
<organism evidence="1 2">
    <name type="scientific">Pontibacter amylolyticus</name>
    <dbReference type="NCBI Taxonomy" id="1424080"/>
    <lineage>
        <taxon>Bacteria</taxon>
        <taxon>Pseudomonadati</taxon>
        <taxon>Bacteroidota</taxon>
        <taxon>Cytophagia</taxon>
        <taxon>Cytophagales</taxon>
        <taxon>Hymenobacteraceae</taxon>
        <taxon>Pontibacter</taxon>
    </lineage>
</organism>
<dbReference type="RefSeq" id="WP_188499801.1">
    <property type="nucleotide sequence ID" value="NZ_BMFP01000001.1"/>
</dbReference>
<keyword evidence="2" id="KW-1185">Reference proteome</keyword>
<sequence length="84" mass="9126">MKTYENTAANPTQHVGSRNYLKSVKPVTQGEDSLEYSTIDGEVINSTLGTDAVKKGTGLFIGEYFVGILDSLSSGMSNVPYLRY</sequence>
<comment type="caution">
    <text evidence="1">The sequence shown here is derived from an EMBL/GenBank/DDBJ whole genome shotgun (WGS) entry which is preliminary data.</text>
</comment>
<reference evidence="2" key="1">
    <citation type="journal article" date="2019" name="Int. J. Syst. Evol. Microbiol.">
        <title>The Global Catalogue of Microorganisms (GCM) 10K type strain sequencing project: providing services to taxonomists for standard genome sequencing and annotation.</title>
        <authorList>
            <consortium name="The Broad Institute Genomics Platform"/>
            <consortium name="The Broad Institute Genome Sequencing Center for Infectious Disease"/>
            <person name="Wu L."/>
            <person name="Ma J."/>
        </authorList>
    </citation>
    <scope>NUCLEOTIDE SEQUENCE [LARGE SCALE GENOMIC DNA]</scope>
    <source>
        <strain evidence="2">CGMCC 1.12749</strain>
    </source>
</reference>